<dbReference type="Proteomes" id="UP001237737">
    <property type="component" value="Unassembled WGS sequence"/>
</dbReference>
<dbReference type="EMBL" id="JAUSSK010000003">
    <property type="protein sequence ID" value="MDQ0010400.1"/>
    <property type="molecule type" value="Genomic_DNA"/>
</dbReference>
<evidence type="ECO:0008006" key="3">
    <source>
        <dbReference type="Google" id="ProtNLM"/>
    </source>
</evidence>
<dbReference type="Pfam" id="PF12244">
    <property type="entry name" value="DUF3606"/>
    <property type="match status" value="1"/>
</dbReference>
<proteinExistence type="predicted"/>
<evidence type="ECO:0000313" key="1">
    <source>
        <dbReference type="EMBL" id="MDQ0010400.1"/>
    </source>
</evidence>
<name>A0ABT9SZG0_9GAMM</name>
<dbReference type="InterPro" id="IPR022037">
    <property type="entry name" value="DUF3606"/>
</dbReference>
<sequence>MEMMKRSTRPADATKIDLESRTEVNWWVRSLGVSEQSLRDAVKRVGQVPGDVRAELRRRR</sequence>
<comment type="caution">
    <text evidence="1">The sequence shown here is derived from an EMBL/GenBank/DDBJ whole genome shotgun (WGS) entry which is preliminary data.</text>
</comment>
<protein>
    <recommendedName>
        <fullName evidence="3">DUF3606 domain-containing protein</fullName>
    </recommendedName>
</protein>
<keyword evidence="2" id="KW-1185">Reference proteome</keyword>
<reference evidence="1 2" key="1">
    <citation type="submission" date="2023-07" db="EMBL/GenBank/DDBJ databases">
        <title>Sorghum-associated microbial communities from plants grown in Nebraska, USA.</title>
        <authorList>
            <person name="Schachtman D."/>
        </authorList>
    </citation>
    <scope>NUCLEOTIDE SEQUENCE [LARGE SCALE GENOMIC DNA]</scope>
    <source>
        <strain evidence="1 2">CC60</strain>
    </source>
</reference>
<evidence type="ECO:0000313" key="2">
    <source>
        <dbReference type="Proteomes" id="UP001237737"/>
    </source>
</evidence>
<gene>
    <name evidence="1" type="ORF">J2T07_002590</name>
</gene>
<organism evidence="1 2">
    <name type="scientific">Luteibacter jiangsuensis</name>
    <dbReference type="NCBI Taxonomy" id="637577"/>
    <lineage>
        <taxon>Bacteria</taxon>
        <taxon>Pseudomonadati</taxon>
        <taxon>Pseudomonadota</taxon>
        <taxon>Gammaproteobacteria</taxon>
        <taxon>Lysobacterales</taxon>
        <taxon>Rhodanobacteraceae</taxon>
        <taxon>Luteibacter</taxon>
    </lineage>
</organism>
<accession>A0ABT9SZG0</accession>